<organism evidence="1 2">
    <name type="scientific">Candidatus Andersenbacteria bacterium CG10_big_fil_rev_8_21_14_0_10_54_11</name>
    <dbReference type="NCBI Taxonomy" id="1974485"/>
    <lineage>
        <taxon>Bacteria</taxon>
        <taxon>Candidatus Anderseniibacteriota</taxon>
    </lineage>
</organism>
<reference evidence="2" key="1">
    <citation type="submission" date="2017-09" db="EMBL/GenBank/DDBJ databases">
        <title>Depth-based differentiation of microbial function through sediment-hosted aquifers and enrichment of novel symbionts in the deep terrestrial subsurface.</title>
        <authorList>
            <person name="Probst A.J."/>
            <person name="Ladd B."/>
            <person name="Jarett J.K."/>
            <person name="Geller-Mcgrath D.E."/>
            <person name="Sieber C.M.K."/>
            <person name="Emerson J.B."/>
            <person name="Anantharaman K."/>
            <person name="Thomas B.C."/>
            <person name="Malmstrom R."/>
            <person name="Stieglmeier M."/>
            <person name="Klingl A."/>
            <person name="Woyke T."/>
            <person name="Ryan C.M."/>
            <person name="Banfield J.F."/>
        </authorList>
    </citation>
    <scope>NUCLEOTIDE SEQUENCE [LARGE SCALE GENOMIC DNA]</scope>
</reference>
<dbReference type="Proteomes" id="UP000230731">
    <property type="component" value="Unassembled WGS sequence"/>
</dbReference>
<comment type="caution">
    <text evidence="1">The sequence shown here is derived from an EMBL/GenBank/DDBJ whole genome shotgun (WGS) entry which is preliminary data.</text>
</comment>
<dbReference type="Pfam" id="PF13419">
    <property type="entry name" value="HAD_2"/>
    <property type="match status" value="1"/>
</dbReference>
<evidence type="ECO:0000313" key="1">
    <source>
        <dbReference type="EMBL" id="PIT98304.1"/>
    </source>
</evidence>
<dbReference type="EMBL" id="PEZP01000016">
    <property type="protein sequence ID" value="PIT98304.1"/>
    <property type="molecule type" value="Genomic_DNA"/>
</dbReference>
<dbReference type="Gene3D" id="3.40.50.1000">
    <property type="entry name" value="HAD superfamily/HAD-like"/>
    <property type="match status" value="1"/>
</dbReference>
<evidence type="ECO:0008006" key="3">
    <source>
        <dbReference type="Google" id="ProtNLM"/>
    </source>
</evidence>
<protein>
    <recommendedName>
        <fullName evidence="3">HAD family hydrolase</fullName>
    </recommendedName>
</protein>
<dbReference type="InterPro" id="IPR036412">
    <property type="entry name" value="HAD-like_sf"/>
</dbReference>
<gene>
    <name evidence="1" type="ORF">COT71_01395</name>
</gene>
<evidence type="ECO:0000313" key="2">
    <source>
        <dbReference type="Proteomes" id="UP000230731"/>
    </source>
</evidence>
<dbReference type="SUPFAM" id="SSF56784">
    <property type="entry name" value="HAD-like"/>
    <property type="match status" value="1"/>
</dbReference>
<proteinExistence type="predicted"/>
<accession>A0A2M6WZX0</accession>
<dbReference type="AlphaFoldDB" id="A0A2M6WZX0"/>
<dbReference type="InterPro" id="IPR023214">
    <property type="entry name" value="HAD_sf"/>
</dbReference>
<dbReference type="InterPro" id="IPR041492">
    <property type="entry name" value="HAD_2"/>
</dbReference>
<name>A0A2M6WZX0_9BACT</name>
<sequence>MPEKVAAQCHALFQELWEEMVELMPDTLSTLRQLKERGLVLALATSSRRLTVDLFIHKFKLENIFTVTISTDDVRTRKHGSDCWQSWLLLR</sequence>